<dbReference type="Pfam" id="PF13487">
    <property type="entry name" value="HD_5"/>
    <property type="match status" value="1"/>
</dbReference>
<dbReference type="CDD" id="cd17555">
    <property type="entry name" value="REC_RssB-like"/>
    <property type="match status" value="1"/>
</dbReference>
<feature type="domain" description="HD-GYP" evidence="4">
    <location>
        <begin position="170"/>
        <end position="367"/>
    </location>
</feature>
<dbReference type="Gene3D" id="3.40.50.2300">
    <property type="match status" value="1"/>
</dbReference>
<dbReference type="Gene3D" id="1.10.3210.10">
    <property type="entry name" value="Hypothetical protein af1432"/>
    <property type="match status" value="1"/>
</dbReference>
<name>A0A846QTB2_9BACT</name>
<keyword evidence="6" id="KW-1185">Reference proteome</keyword>
<keyword evidence="2" id="KW-0175">Coiled coil</keyword>
<dbReference type="CDD" id="cd00077">
    <property type="entry name" value="HDc"/>
    <property type="match status" value="1"/>
</dbReference>
<dbReference type="Proteomes" id="UP000580856">
    <property type="component" value="Unassembled WGS sequence"/>
</dbReference>
<feature type="coiled-coil region" evidence="2">
    <location>
        <begin position="147"/>
        <end position="176"/>
    </location>
</feature>
<dbReference type="PROSITE" id="PS50110">
    <property type="entry name" value="RESPONSE_REGULATORY"/>
    <property type="match status" value="1"/>
</dbReference>
<dbReference type="InterPro" id="IPR052020">
    <property type="entry name" value="Cyclic_di-GMP/3'3'-cGAMP_PDE"/>
</dbReference>
<dbReference type="AlphaFoldDB" id="A0A846QTB2"/>
<dbReference type="SUPFAM" id="SSF52172">
    <property type="entry name" value="CheY-like"/>
    <property type="match status" value="1"/>
</dbReference>
<evidence type="ECO:0000256" key="2">
    <source>
        <dbReference type="SAM" id="Coils"/>
    </source>
</evidence>
<evidence type="ECO:0000259" key="4">
    <source>
        <dbReference type="PROSITE" id="PS51832"/>
    </source>
</evidence>
<dbReference type="Pfam" id="PF00072">
    <property type="entry name" value="Response_reg"/>
    <property type="match status" value="1"/>
</dbReference>
<comment type="caution">
    <text evidence="5">The sequence shown here is derived from an EMBL/GenBank/DDBJ whole genome shotgun (WGS) entry which is preliminary data.</text>
</comment>
<proteinExistence type="predicted"/>
<dbReference type="GO" id="GO:0000160">
    <property type="term" value="P:phosphorelay signal transduction system"/>
    <property type="evidence" value="ECO:0007669"/>
    <property type="project" value="InterPro"/>
</dbReference>
<keyword evidence="1" id="KW-0597">Phosphoprotein</keyword>
<evidence type="ECO:0000259" key="3">
    <source>
        <dbReference type="PROSITE" id="PS50110"/>
    </source>
</evidence>
<dbReference type="Gene3D" id="1.20.5.390">
    <property type="entry name" value="L1 transposable element, trimerization domain"/>
    <property type="match status" value="1"/>
</dbReference>
<dbReference type="InterPro" id="IPR011006">
    <property type="entry name" value="CheY-like_superfamily"/>
</dbReference>
<protein>
    <submittedName>
        <fullName evidence="5">Putative two-component system response regulator</fullName>
    </submittedName>
</protein>
<dbReference type="PROSITE" id="PS51832">
    <property type="entry name" value="HD_GYP"/>
    <property type="match status" value="1"/>
</dbReference>
<dbReference type="PANTHER" id="PTHR45228">
    <property type="entry name" value="CYCLIC DI-GMP PHOSPHODIESTERASE TM_0186-RELATED"/>
    <property type="match status" value="1"/>
</dbReference>
<dbReference type="EMBL" id="JAATJA010000002">
    <property type="protein sequence ID" value="NJB68414.1"/>
    <property type="molecule type" value="Genomic_DNA"/>
</dbReference>
<dbReference type="InterPro" id="IPR003607">
    <property type="entry name" value="HD/PDEase_dom"/>
</dbReference>
<gene>
    <name evidence="5" type="ORF">GGQ74_002087</name>
</gene>
<evidence type="ECO:0000313" key="6">
    <source>
        <dbReference type="Proteomes" id="UP000580856"/>
    </source>
</evidence>
<organism evidence="5 6">
    <name type="scientific">Desulfobaculum xiamenense</name>
    <dbReference type="NCBI Taxonomy" id="995050"/>
    <lineage>
        <taxon>Bacteria</taxon>
        <taxon>Pseudomonadati</taxon>
        <taxon>Thermodesulfobacteriota</taxon>
        <taxon>Desulfovibrionia</taxon>
        <taxon>Desulfovibrionales</taxon>
        <taxon>Desulfovibrionaceae</taxon>
        <taxon>Desulfobaculum</taxon>
    </lineage>
</organism>
<evidence type="ECO:0000256" key="1">
    <source>
        <dbReference type="PROSITE-ProRule" id="PRU00169"/>
    </source>
</evidence>
<feature type="modified residue" description="4-aspartylphosphate" evidence="1">
    <location>
        <position position="56"/>
    </location>
</feature>
<dbReference type="InterPro" id="IPR001789">
    <property type="entry name" value="Sig_transdc_resp-reg_receiver"/>
</dbReference>
<dbReference type="InterPro" id="IPR049510">
    <property type="entry name" value="RssB-like_REC"/>
</dbReference>
<dbReference type="RefSeq" id="WP_167941485.1">
    <property type="nucleotide sequence ID" value="NZ_JAATJA010000002.1"/>
</dbReference>
<dbReference type="PANTHER" id="PTHR45228:SF1">
    <property type="entry name" value="CYCLIC DI-GMP PHOSPHODIESTERASE TM_0186"/>
    <property type="match status" value="1"/>
</dbReference>
<dbReference type="SMART" id="SM00471">
    <property type="entry name" value="HDc"/>
    <property type="match status" value="1"/>
</dbReference>
<dbReference type="InterPro" id="IPR037522">
    <property type="entry name" value="HD_GYP_dom"/>
</dbReference>
<feature type="domain" description="Response regulatory" evidence="3">
    <location>
        <begin position="7"/>
        <end position="121"/>
    </location>
</feature>
<dbReference type="SMART" id="SM00448">
    <property type="entry name" value="REC"/>
    <property type="match status" value="1"/>
</dbReference>
<accession>A0A846QTB2</accession>
<dbReference type="SUPFAM" id="SSF109604">
    <property type="entry name" value="HD-domain/PDEase-like"/>
    <property type="match status" value="1"/>
</dbReference>
<sequence>MNDETPTVLCIDDEDMIRQSIGDYLEDSGYRVLQANNGRTGLEVFRADPPDIILVDLRMPEMDGLEVLSHVTKEAPEVPILVVSGTGVLEDSIEALRRGAWDYVTKPIEDMAVLAHSMDKALERARLRRENRLYHEHLEREVQRRTAQLKTEMLERIRAEKELAQQRQEILETQKEFIFLLGGVVETRSKETANHVRRMAEFTYLLAKGCGLDDEEARMVRMIAPMHDVGKIGIPDSILLKPGRLTPEEYEVIKTHTNIGYTILSVSPKRIMRAAAIMAYQHHERWNGSGYPQGLVGEGIHLYGRIGAMADVFDALLSKRVYKEPWSMSRITDYFAEHKGSMFDPQLVEVFMSLRDDLLAVREAYPDDSDEAVFLKPSASNNSNS</sequence>
<reference evidence="5 6" key="1">
    <citation type="submission" date="2020-03" db="EMBL/GenBank/DDBJ databases">
        <title>Genomic Encyclopedia of Type Strains, Phase IV (KMG-IV): sequencing the most valuable type-strain genomes for metagenomic binning, comparative biology and taxonomic classification.</title>
        <authorList>
            <person name="Goeker M."/>
        </authorList>
    </citation>
    <scope>NUCLEOTIDE SEQUENCE [LARGE SCALE GENOMIC DNA]</scope>
    <source>
        <strain evidence="5 6">DSM 24233</strain>
    </source>
</reference>
<evidence type="ECO:0000313" key="5">
    <source>
        <dbReference type="EMBL" id="NJB68414.1"/>
    </source>
</evidence>